<gene>
    <name evidence="3" type="ORF">F8M41_012477</name>
</gene>
<evidence type="ECO:0000313" key="3">
    <source>
        <dbReference type="EMBL" id="KAF0529938.1"/>
    </source>
</evidence>
<organism evidence="3 4">
    <name type="scientific">Gigaspora margarita</name>
    <dbReference type="NCBI Taxonomy" id="4874"/>
    <lineage>
        <taxon>Eukaryota</taxon>
        <taxon>Fungi</taxon>
        <taxon>Fungi incertae sedis</taxon>
        <taxon>Mucoromycota</taxon>
        <taxon>Glomeromycotina</taxon>
        <taxon>Glomeromycetes</taxon>
        <taxon>Diversisporales</taxon>
        <taxon>Gigasporaceae</taxon>
        <taxon>Gigaspora</taxon>
    </lineage>
</organism>
<feature type="domain" description="Alpha/beta hydrolase fold-3" evidence="2">
    <location>
        <begin position="107"/>
        <end position="229"/>
    </location>
</feature>
<evidence type="ECO:0000259" key="2">
    <source>
        <dbReference type="Pfam" id="PF07859"/>
    </source>
</evidence>
<dbReference type="InterPro" id="IPR050300">
    <property type="entry name" value="GDXG_lipolytic_enzyme"/>
</dbReference>
<dbReference type="OrthoDB" id="408631at2759"/>
<dbReference type="Gene3D" id="3.40.50.1820">
    <property type="entry name" value="alpha/beta hydrolase"/>
    <property type="match status" value="1"/>
</dbReference>
<dbReference type="Pfam" id="PF07859">
    <property type="entry name" value="Abhydrolase_3"/>
    <property type="match status" value="1"/>
</dbReference>
<accession>A0A8H4AT40</accession>
<evidence type="ECO:0000256" key="1">
    <source>
        <dbReference type="ARBA" id="ARBA00022801"/>
    </source>
</evidence>
<dbReference type="Proteomes" id="UP000439903">
    <property type="component" value="Unassembled WGS sequence"/>
</dbReference>
<name>A0A8H4AT40_GIGMA</name>
<protein>
    <submittedName>
        <fullName evidence="3">Alpha/Beta hydrolase protein</fullName>
    </submittedName>
</protein>
<sequence>MSQYSLSPQYYEVLKEIQKNVEAYDDMSLEEARGKFKKLIPTSISDNCIVDEVKLDEKYVIKSKEYLVDKLKIYEDVIDEKWQSLDNNGLYGEWIKVKDMKDTRRVVLYLFGGGYCMGSPEVMRILTCKIAETAECPVFAINYRLAPEHQFPAQLCDALAAYLYLTNPGPEAGFEPFNPKQIIFSGSSAGGGLAVATALFLRDADLPLPSGLVLWSAWVDLTSSMPSYWDPEMDKTDYLPAELGISKFKSVVSMSTEFHEQAKFLEEKIKLKKPKVVGHSSFTKVPRFRLHCANEALAIPYVSPMLAESLGNLPPILCQVGGGERFLDSSILFSFRASDPNKFQVPTYATMNFVNSRFKKPTEVILEVYDELFHCFQQMIPDKISEFSIKRSCDFIKNHTLNENISDEVDGKSLQGIHKTITAIAISPNCEIRELDERYLVCLNWENIGVVPEIEV</sequence>
<proteinExistence type="predicted"/>
<dbReference type="PANTHER" id="PTHR48081:SF8">
    <property type="entry name" value="ALPHA_BETA HYDROLASE FOLD-3 DOMAIN-CONTAINING PROTEIN-RELATED"/>
    <property type="match status" value="1"/>
</dbReference>
<dbReference type="PANTHER" id="PTHR48081">
    <property type="entry name" value="AB HYDROLASE SUPERFAMILY PROTEIN C4A8.06C"/>
    <property type="match status" value="1"/>
</dbReference>
<dbReference type="AlphaFoldDB" id="A0A8H4AT40"/>
<dbReference type="InterPro" id="IPR013094">
    <property type="entry name" value="AB_hydrolase_3"/>
</dbReference>
<dbReference type="GO" id="GO:0016787">
    <property type="term" value="F:hydrolase activity"/>
    <property type="evidence" value="ECO:0007669"/>
    <property type="project" value="UniProtKB-KW"/>
</dbReference>
<dbReference type="InterPro" id="IPR029058">
    <property type="entry name" value="AB_hydrolase_fold"/>
</dbReference>
<evidence type="ECO:0000313" key="4">
    <source>
        <dbReference type="Proteomes" id="UP000439903"/>
    </source>
</evidence>
<comment type="caution">
    <text evidence="3">The sequence shown here is derived from an EMBL/GenBank/DDBJ whole genome shotgun (WGS) entry which is preliminary data.</text>
</comment>
<dbReference type="SUPFAM" id="SSF53474">
    <property type="entry name" value="alpha/beta-Hydrolases"/>
    <property type="match status" value="1"/>
</dbReference>
<keyword evidence="4" id="KW-1185">Reference proteome</keyword>
<reference evidence="3 4" key="1">
    <citation type="journal article" date="2019" name="Environ. Microbiol.">
        <title>At the nexus of three kingdoms: the genome of the mycorrhizal fungus Gigaspora margarita provides insights into plant, endobacterial and fungal interactions.</title>
        <authorList>
            <person name="Venice F."/>
            <person name="Ghignone S."/>
            <person name="Salvioli di Fossalunga A."/>
            <person name="Amselem J."/>
            <person name="Novero M."/>
            <person name="Xianan X."/>
            <person name="Sedzielewska Toro K."/>
            <person name="Morin E."/>
            <person name="Lipzen A."/>
            <person name="Grigoriev I.V."/>
            <person name="Henrissat B."/>
            <person name="Martin F.M."/>
            <person name="Bonfante P."/>
        </authorList>
    </citation>
    <scope>NUCLEOTIDE SEQUENCE [LARGE SCALE GENOMIC DNA]</scope>
    <source>
        <strain evidence="3 4">BEG34</strain>
    </source>
</reference>
<dbReference type="EMBL" id="WTPW01000254">
    <property type="protein sequence ID" value="KAF0529938.1"/>
    <property type="molecule type" value="Genomic_DNA"/>
</dbReference>
<keyword evidence="1 3" id="KW-0378">Hydrolase</keyword>